<proteinExistence type="inferred from homology"/>
<evidence type="ECO:0000256" key="2">
    <source>
        <dbReference type="ARBA" id="ARBA00023002"/>
    </source>
</evidence>
<accession>A0AAV8YQ30</accession>
<evidence type="ECO:0000313" key="5">
    <source>
        <dbReference type="Proteomes" id="UP001162162"/>
    </source>
</evidence>
<dbReference type="InterPro" id="IPR012394">
    <property type="entry name" value="Aldehyde_DH_NAD(P)"/>
</dbReference>
<dbReference type="GO" id="GO:0005737">
    <property type="term" value="C:cytoplasm"/>
    <property type="evidence" value="ECO:0007669"/>
    <property type="project" value="TreeGrafter"/>
</dbReference>
<evidence type="ECO:0000259" key="3">
    <source>
        <dbReference type="Pfam" id="PF00171"/>
    </source>
</evidence>
<reference evidence="4" key="1">
    <citation type="journal article" date="2023" name="Insect Mol. Biol.">
        <title>Genome sequencing provides insights into the evolution of gene families encoding plant cell wall-degrading enzymes in longhorned beetles.</title>
        <authorList>
            <person name="Shin N.R."/>
            <person name="Okamura Y."/>
            <person name="Kirsch R."/>
            <person name="Pauchet Y."/>
        </authorList>
    </citation>
    <scope>NUCLEOTIDE SEQUENCE</scope>
    <source>
        <tissue evidence="4">Midgut</tissue>
    </source>
</reference>
<dbReference type="EMBL" id="JAPWTK010000055">
    <property type="protein sequence ID" value="KAJ8953555.1"/>
    <property type="molecule type" value="Genomic_DNA"/>
</dbReference>
<dbReference type="InterPro" id="IPR016163">
    <property type="entry name" value="Ald_DH_C"/>
</dbReference>
<comment type="caution">
    <text evidence="4">The sequence shown here is derived from an EMBL/GenBank/DDBJ whole genome shotgun (WGS) entry which is preliminary data.</text>
</comment>
<keyword evidence="5" id="KW-1185">Reference proteome</keyword>
<dbReference type="Proteomes" id="UP001162162">
    <property type="component" value="Unassembled WGS sequence"/>
</dbReference>
<dbReference type="PANTHER" id="PTHR43570">
    <property type="entry name" value="ALDEHYDE DEHYDROGENASE"/>
    <property type="match status" value="1"/>
</dbReference>
<sequence length="117" mass="12658">MQEEIFGPVLPVYNVESAFDAIQFIRKGEKPLALYVFSNKKGDVGQILANTSSGGVCVNDTIMHLTVHSLPFGGVGSSGMGCYHGKYSFDTFTHKKSVLHKDLGCLGETLSAAKYPR</sequence>
<evidence type="ECO:0000313" key="4">
    <source>
        <dbReference type="EMBL" id="KAJ8953555.1"/>
    </source>
</evidence>
<dbReference type="InterPro" id="IPR016161">
    <property type="entry name" value="Ald_DH/histidinol_DH"/>
</dbReference>
<dbReference type="SUPFAM" id="SSF53720">
    <property type="entry name" value="ALDH-like"/>
    <property type="match status" value="1"/>
</dbReference>
<keyword evidence="2" id="KW-0560">Oxidoreductase</keyword>
<protein>
    <recommendedName>
        <fullName evidence="3">Aldehyde dehydrogenase domain-containing protein</fullName>
    </recommendedName>
</protein>
<dbReference type="FunFam" id="3.40.309.10:FF:000034">
    <property type="entry name" value="Aldehyde dehydrogenase, dimeric NADP-preferring"/>
    <property type="match status" value="1"/>
</dbReference>
<dbReference type="InterPro" id="IPR015590">
    <property type="entry name" value="Aldehyde_DH_dom"/>
</dbReference>
<dbReference type="Gene3D" id="3.40.309.10">
    <property type="entry name" value="Aldehyde Dehydrogenase, Chain A, domain 2"/>
    <property type="match status" value="1"/>
</dbReference>
<name>A0AAV8YQ30_9CUCU</name>
<dbReference type="GO" id="GO:0004029">
    <property type="term" value="F:aldehyde dehydrogenase (NAD+) activity"/>
    <property type="evidence" value="ECO:0007669"/>
    <property type="project" value="TreeGrafter"/>
</dbReference>
<feature type="domain" description="Aldehyde dehydrogenase" evidence="3">
    <location>
        <begin position="1"/>
        <end position="98"/>
    </location>
</feature>
<dbReference type="GO" id="GO:0006081">
    <property type="term" value="P:aldehyde metabolic process"/>
    <property type="evidence" value="ECO:0007669"/>
    <property type="project" value="InterPro"/>
</dbReference>
<gene>
    <name evidence="4" type="ORF">NQ318_002975</name>
</gene>
<evidence type="ECO:0000256" key="1">
    <source>
        <dbReference type="ARBA" id="ARBA00009986"/>
    </source>
</evidence>
<dbReference type="PANTHER" id="PTHR43570:SF16">
    <property type="entry name" value="ALDEHYDE DEHYDROGENASE TYPE III, ISOFORM Q"/>
    <property type="match status" value="1"/>
</dbReference>
<comment type="similarity">
    <text evidence="1">Belongs to the aldehyde dehydrogenase family.</text>
</comment>
<dbReference type="Pfam" id="PF00171">
    <property type="entry name" value="Aldedh"/>
    <property type="match status" value="1"/>
</dbReference>
<organism evidence="4 5">
    <name type="scientific">Aromia moschata</name>
    <dbReference type="NCBI Taxonomy" id="1265417"/>
    <lineage>
        <taxon>Eukaryota</taxon>
        <taxon>Metazoa</taxon>
        <taxon>Ecdysozoa</taxon>
        <taxon>Arthropoda</taxon>
        <taxon>Hexapoda</taxon>
        <taxon>Insecta</taxon>
        <taxon>Pterygota</taxon>
        <taxon>Neoptera</taxon>
        <taxon>Endopterygota</taxon>
        <taxon>Coleoptera</taxon>
        <taxon>Polyphaga</taxon>
        <taxon>Cucujiformia</taxon>
        <taxon>Chrysomeloidea</taxon>
        <taxon>Cerambycidae</taxon>
        <taxon>Cerambycinae</taxon>
        <taxon>Callichromatini</taxon>
        <taxon>Aromia</taxon>
    </lineage>
</organism>
<dbReference type="AlphaFoldDB" id="A0AAV8YQ30"/>